<proteinExistence type="predicted"/>
<feature type="compositionally biased region" description="Low complexity" evidence="1">
    <location>
        <begin position="263"/>
        <end position="276"/>
    </location>
</feature>
<evidence type="ECO:0000256" key="1">
    <source>
        <dbReference type="SAM" id="MobiDB-lite"/>
    </source>
</evidence>
<dbReference type="AlphaFoldDB" id="A0A2G8RN64"/>
<keyword evidence="2" id="KW-0812">Transmembrane</keyword>
<feature type="compositionally biased region" description="Gly residues" evidence="1">
    <location>
        <begin position="386"/>
        <end position="395"/>
    </location>
</feature>
<feature type="region of interest" description="Disordered" evidence="1">
    <location>
        <begin position="121"/>
        <end position="445"/>
    </location>
</feature>
<gene>
    <name evidence="3" type="ORF">GSI_15645</name>
</gene>
<feature type="compositionally biased region" description="Low complexity" evidence="1">
    <location>
        <begin position="121"/>
        <end position="143"/>
    </location>
</feature>
<organism evidence="3 4">
    <name type="scientific">Ganoderma sinense ZZ0214-1</name>
    <dbReference type="NCBI Taxonomy" id="1077348"/>
    <lineage>
        <taxon>Eukaryota</taxon>
        <taxon>Fungi</taxon>
        <taxon>Dikarya</taxon>
        <taxon>Basidiomycota</taxon>
        <taxon>Agaricomycotina</taxon>
        <taxon>Agaricomycetes</taxon>
        <taxon>Polyporales</taxon>
        <taxon>Polyporaceae</taxon>
        <taxon>Ganoderma</taxon>
    </lineage>
</organism>
<dbReference type="STRING" id="1077348.A0A2G8RN64"/>
<sequence>MAQPLQCVSRPLHHFPLPPAFRSCERARQIFTQIPTTLSSSDNSASQAATKRNVIAGTVGGVAFIILIIALFLFYRRHQTKKVSFFKRLQPKPRTRLLDGEDMDDFDLGTPMARYSDYPVSVASSRAHSHSHSQSLANRTSNPSPSPGPGASPHTREFHAASPGPSLMGAPMDPHRAATPNHPPGLPHNPPPPPPPHPSPPQNQNPNPNASPPHLLGMRSESGSIFREAVWPPPSENSTLVDPLRVAGSAVDLSRIVDDVMGPTTTTPTTSTAAASQRGAQPPPPSYRGSRTSDLLGDDPFASHSPSHSRDASDAPLLPKSPTPRIPGAGMGERDDVPKAPGSPLPLPKFGALFVTNMGPLSPSSTITSPTLAQRQAASSSPTTGPGAGAGGSGAGAAPRNWLQRSPKKAMAVGGARRSIDEDNVNSAVDVADVTSTGHGVGEAL</sequence>
<dbReference type="EMBL" id="AYKW01000069">
    <property type="protein sequence ID" value="PIL22949.1"/>
    <property type="molecule type" value="Genomic_DNA"/>
</dbReference>
<dbReference type="CDD" id="cd12087">
    <property type="entry name" value="TM_EGFR-like"/>
    <property type="match status" value="1"/>
</dbReference>
<reference evidence="3 4" key="1">
    <citation type="journal article" date="2015" name="Sci. Rep.">
        <title>Chromosome-level genome map provides insights into diverse defense mechanisms in the medicinal fungus Ganoderma sinense.</title>
        <authorList>
            <person name="Zhu Y."/>
            <person name="Xu J."/>
            <person name="Sun C."/>
            <person name="Zhou S."/>
            <person name="Xu H."/>
            <person name="Nelson D.R."/>
            <person name="Qian J."/>
            <person name="Song J."/>
            <person name="Luo H."/>
            <person name="Xiang L."/>
            <person name="Li Y."/>
            <person name="Xu Z."/>
            <person name="Ji A."/>
            <person name="Wang L."/>
            <person name="Lu S."/>
            <person name="Hayward A."/>
            <person name="Sun W."/>
            <person name="Li X."/>
            <person name="Schwartz D.C."/>
            <person name="Wang Y."/>
            <person name="Chen S."/>
        </authorList>
    </citation>
    <scope>NUCLEOTIDE SEQUENCE [LARGE SCALE GENOMIC DNA]</scope>
    <source>
        <strain evidence="3 4">ZZ0214-1</strain>
    </source>
</reference>
<keyword evidence="4" id="KW-1185">Reference proteome</keyword>
<comment type="caution">
    <text evidence="3">The sequence shown here is derived from an EMBL/GenBank/DDBJ whole genome shotgun (WGS) entry which is preliminary data.</text>
</comment>
<feature type="compositionally biased region" description="Pro residues" evidence="1">
    <location>
        <begin position="181"/>
        <end position="203"/>
    </location>
</feature>
<dbReference type="OrthoDB" id="3194625at2759"/>
<feature type="compositionally biased region" description="Low complexity" evidence="1">
    <location>
        <begin position="360"/>
        <end position="385"/>
    </location>
</feature>
<protein>
    <submittedName>
        <fullName evidence="3">Uncharacterized protein</fullName>
    </submittedName>
</protein>
<dbReference type="Proteomes" id="UP000230002">
    <property type="component" value="Unassembled WGS sequence"/>
</dbReference>
<feature type="transmembrane region" description="Helical" evidence="2">
    <location>
        <begin position="54"/>
        <end position="75"/>
    </location>
</feature>
<accession>A0A2G8RN64</accession>
<feature type="compositionally biased region" description="Low complexity" evidence="1">
    <location>
        <begin position="425"/>
        <end position="434"/>
    </location>
</feature>
<name>A0A2G8RN64_9APHY</name>
<evidence type="ECO:0000256" key="2">
    <source>
        <dbReference type="SAM" id="Phobius"/>
    </source>
</evidence>
<evidence type="ECO:0000313" key="4">
    <source>
        <dbReference type="Proteomes" id="UP000230002"/>
    </source>
</evidence>
<feature type="compositionally biased region" description="Low complexity" evidence="1">
    <location>
        <begin position="204"/>
        <end position="214"/>
    </location>
</feature>
<keyword evidence="2" id="KW-0472">Membrane</keyword>
<keyword evidence="2" id="KW-1133">Transmembrane helix</keyword>
<evidence type="ECO:0000313" key="3">
    <source>
        <dbReference type="EMBL" id="PIL22949.1"/>
    </source>
</evidence>